<dbReference type="HAMAP" id="MF_01554_B">
    <property type="entry name" value="GlmM_B"/>
    <property type="match status" value="1"/>
</dbReference>
<dbReference type="InterPro" id="IPR005845">
    <property type="entry name" value="A-D-PHexomutase_a/b/a-II"/>
</dbReference>
<feature type="domain" description="Alpha-D-phosphohexomutase alpha/beta/alpha" evidence="15">
    <location>
        <begin position="260"/>
        <end position="368"/>
    </location>
</feature>
<dbReference type="GO" id="GO:0005829">
    <property type="term" value="C:cytosol"/>
    <property type="evidence" value="ECO:0007669"/>
    <property type="project" value="TreeGrafter"/>
</dbReference>
<dbReference type="EMBL" id="CP011309">
    <property type="protein sequence ID" value="AKF26633.1"/>
    <property type="molecule type" value="Genomic_DNA"/>
</dbReference>
<dbReference type="Pfam" id="PF02879">
    <property type="entry name" value="PGM_PMM_II"/>
    <property type="match status" value="1"/>
</dbReference>
<feature type="binding site" evidence="9">
    <location>
        <position position="245"/>
    </location>
    <ligand>
        <name>Mg(2+)</name>
        <dbReference type="ChEBI" id="CHEBI:18420"/>
    </ligand>
</feature>
<dbReference type="InterPro" id="IPR005843">
    <property type="entry name" value="A-D-PHexomutase_C"/>
</dbReference>
<dbReference type="HOGENOM" id="CLU_016950_7_0_11"/>
<dbReference type="PANTHER" id="PTHR42946">
    <property type="entry name" value="PHOSPHOHEXOSE MUTASE"/>
    <property type="match status" value="1"/>
</dbReference>
<comment type="catalytic activity">
    <reaction evidence="6 9 11">
        <text>alpha-D-glucosamine 1-phosphate = D-glucosamine 6-phosphate</text>
        <dbReference type="Rhea" id="RHEA:23424"/>
        <dbReference type="ChEBI" id="CHEBI:58516"/>
        <dbReference type="ChEBI" id="CHEBI:58725"/>
        <dbReference type="EC" id="5.4.2.10"/>
    </reaction>
</comment>
<dbReference type="PATRIC" id="fig|92706.3.peg.666"/>
<dbReference type="InterPro" id="IPR005846">
    <property type="entry name" value="A-D-PHexomutase_a/b/a-III"/>
</dbReference>
<keyword evidence="3 9" id="KW-0479">Metal-binding</keyword>
<name>A0A0F6Z4F8_9CORY</name>
<dbReference type="NCBIfam" id="TIGR01455">
    <property type="entry name" value="glmM"/>
    <property type="match status" value="1"/>
</dbReference>
<evidence type="ECO:0000259" key="14">
    <source>
        <dbReference type="Pfam" id="PF02879"/>
    </source>
</evidence>
<feature type="domain" description="Alpha-D-phosphohexomutase alpha/beta/alpha" evidence="14">
    <location>
        <begin position="160"/>
        <end position="256"/>
    </location>
</feature>
<proteinExistence type="inferred from homology"/>
<dbReference type="Pfam" id="PF02880">
    <property type="entry name" value="PGM_PMM_III"/>
    <property type="match status" value="1"/>
</dbReference>
<dbReference type="AlphaFoldDB" id="A0A0F6Z4F8"/>
<dbReference type="Gene3D" id="3.30.310.50">
    <property type="entry name" value="Alpha-D-phosphohexomutase, C-terminal domain"/>
    <property type="match status" value="1"/>
</dbReference>
<comment type="cofactor">
    <cofactor evidence="9">
        <name>Mg(2+)</name>
        <dbReference type="ChEBI" id="CHEBI:18420"/>
    </cofactor>
    <text evidence="9">Binds 1 Mg(2+) ion per subunit.</text>
</comment>
<evidence type="ECO:0000256" key="7">
    <source>
        <dbReference type="ARBA" id="ARBA00066330"/>
    </source>
</evidence>
<evidence type="ECO:0000313" key="17">
    <source>
        <dbReference type="Proteomes" id="UP000034037"/>
    </source>
</evidence>
<accession>A0A0F6Z4F8</accession>
<dbReference type="GO" id="GO:0009252">
    <property type="term" value="P:peptidoglycan biosynthetic process"/>
    <property type="evidence" value="ECO:0007669"/>
    <property type="project" value="TreeGrafter"/>
</dbReference>
<comment type="function">
    <text evidence="9 11">Catalyzes the conversion of glucosamine-6-phosphate to glucosamine-1-phosphate.</text>
</comment>
<keyword evidence="5 9" id="KW-0413">Isomerase</keyword>
<dbReference type="PANTHER" id="PTHR42946:SF1">
    <property type="entry name" value="PHOSPHOGLUCOMUTASE (ALPHA-D-GLUCOSE-1,6-BISPHOSPHATE-DEPENDENT)"/>
    <property type="match status" value="1"/>
</dbReference>
<dbReference type="FunFam" id="3.40.120.10:FF:000001">
    <property type="entry name" value="Phosphoglucosamine mutase"/>
    <property type="match status" value="1"/>
</dbReference>
<dbReference type="GO" id="GO:0000287">
    <property type="term" value="F:magnesium ion binding"/>
    <property type="evidence" value="ECO:0007669"/>
    <property type="project" value="UniProtKB-UniRule"/>
</dbReference>
<evidence type="ECO:0000256" key="9">
    <source>
        <dbReference type="HAMAP-Rule" id="MF_01554"/>
    </source>
</evidence>
<dbReference type="GO" id="GO:0008966">
    <property type="term" value="F:phosphoglucosamine mutase activity"/>
    <property type="evidence" value="ECO:0007669"/>
    <property type="project" value="UniProtKB-UniRule"/>
</dbReference>
<feature type="active site" description="Phosphoserine intermediate" evidence="9">
    <location>
        <position position="104"/>
    </location>
</feature>
<dbReference type="Gene3D" id="3.40.120.10">
    <property type="entry name" value="Alpha-D-Glucose-1,6-Bisphosphate, subunit A, domain 3"/>
    <property type="match status" value="3"/>
</dbReference>
<dbReference type="CDD" id="cd05802">
    <property type="entry name" value="GlmM"/>
    <property type="match status" value="1"/>
</dbReference>
<dbReference type="InterPro" id="IPR016066">
    <property type="entry name" value="A-D-PHexomutase_CS"/>
</dbReference>
<reference evidence="16 17" key="1">
    <citation type="submission" date="2015-04" db="EMBL/GenBank/DDBJ databases">
        <title>Complete Genome Sequence of Brevibacterium flavum ATCC 15168.</title>
        <authorList>
            <person name="Ahn J."/>
            <person name="Park G."/>
            <person name="Jeon W."/>
            <person name="Jang Y."/>
            <person name="Jang M."/>
            <person name="Lee H."/>
            <person name="Lee H."/>
        </authorList>
    </citation>
    <scope>NUCLEOTIDE SEQUENCE [LARGE SCALE GENOMIC DNA]</scope>
    <source>
        <strain evidence="16 17">ATCC 15168</strain>
    </source>
</reference>
<feature type="binding site" description="via phosphate group" evidence="9">
    <location>
        <position position="104"/>
    </location>
    <ligand>
        <name>Mg(2+)</name>
        <dbReference type="ChEBI" id="CHEBI:18420"/>
    </ligand>
</feature>
<dbReference type="GO" id="GO:0005975">
    <property type="term" value="P:carbohydrate metabolic process"/>
    <property type="evidence" value="ECO:0007669"/>
    <property type="project" value="InterPro"/>
</dbReference>
<feature type="binding site" evidence="9">
    <location>
        <position position="243"/>
    </location>
    <ligand>
        <name>Mg(2+)</name>
        <dbReference type="ChEBI" id="CHEBI:18420"/>
    </ligand>
</feature>
<evidence type="ECO:0000259" key="15">
    <source>
        <dbReference type="Pfam" id="PF02880"/>
    </source>
</evidence>
<dbReference type="Pfam" id="PF02878">
    <property type="entry name" value="PGM_PMM_I"/>
    <property type="match status" value="1"/>
</dbReference>
<gene>
    <name evidence="9" type="primary">glmM</name>
    <name evidence="16" type="ORF">YH66_03225</name>
</gene>
<dbReference type="SUPFAM" id="SSF55957">
    <property type="entry name" value="Phosphoglucomutase, C-terminal domain"/>
    <property type="match status" value="1"/>
</dbReference>
<protein>
    <recommendedName>
        <fullName evidence="8 9">Phosphoglucosamine mutase</fullName>
        <ecNumber evidence="7 9">5.4.2.10</ecNumber>
    </recommendedName>
</protein>
<dbReference type="InterPro" id="IPR036900">
    <property type="entry name" value="A-D-PHexomutase_C_sf"/>
</dbReference>
<organism evidence="16 17">
    <name type="scientific">[Brevibacterium] flavum</name>
    <dbReference type="NCBI Taxonomy" id="92706"/>
    <lineage>
        <taxon>Bacteria</taxon>
        <taxon>Bacillati</taxon>
        <taxon>Actinomycetota</taxon>
        <taxon>Actinomycetes</taxon>
        <taxon>Mycobacteriales</taxon>
        <taxon>Corynebacteriaceae</taxon>
        <taxon>Corynebacterium</taxon>
    </lineage>
</organism>
<evidence type="ECO:0000256" key="5">
    <source>
        <dbReference type="ARBA" id="ARBA00023235"/>
    </source>
</evidence>
<dbReference type="Proteomes" id="UP000034037">
    <property type="component" value="Chromosome"/>
</dbReference>
<feature type="modified residue" description="Phosphoserine" evidence="9">
    <location>
        <position position="104"/>
    </location>
</feature>
<dbReference type="FunFam" id="3.30.310.50:FF:000001">
    <property type="entry name" value="Phosphoglucosamine mutase"/>
    <property type="match status" value="1"/>
</dbReference>
<feature type="domain" description="Alpha-D-phosphohexomutase alpha/beta/alpha" evidence="13">
    <location>
        <begin position="3"/>
        <end position="137"/>
    </location>
</feature>
<comment type="PTM">
    <text evidence="9">Activated by phosphorylation.</text>
</comment>
<evidence type="ECO:0000256" key="10">
    <source>
        <dbReference type="RuleBase" id="RU004326"/>
    </source>
</evidence>
<evidence type="ECO:0000256" key="6">
    <source>
        <dbReference type="ARBA" id="ARBA00050364"/>
    </source>
</evidence>
<evidence type="ECO:0000256" key="11">
    <source>
        <dbReference type="RuleBase" id="RU004327"/>
    </source>
</evidence>
<evidence type="ECO:0000256" key="4">
    <source>
        <dbReference type="ARBA" id="ARBA00022842"/>
    </source>
</evidence>
<dbReference type="GO" id="GO:0006048">
    <property type="term" value="P:UDP-N-acetylglucosamine biosynthetic process"/>
    <property type="evidence" value="ECO:0007669"/>
    <property type="project" value="TreeGrafter"/>
</dbReference>
<sequence>MTRLFGTDGVRGLANEVLTAPLALKLGAAAAHVLTAEKRVDGRRPVAIVGRDPRVSGEMLAAALSAGMASQGVDVIRVGVIPTPAVAFLTDDYGADMGVMISASHNPMPDNGIKFFSAGGHKLPDHVEDEIERVMDSLPAEGPTGHGVGRVIEEATDAQDRYLEHLKEAVPTSLEGIKIVVDAANGAASVVAPKAYEAAGATVIAIHNKPDSYNINMDCGSTHIDQVQAAVLKHGADLGLAHDGDADRCLAVDKDGNLIDGDQIMAMLAIAMKENGELRKNTLVGTVMSNLGLKIAMDEAGITLRTTKVGDRYVLEDLNAGGFSLGGEQSGHIVLPDHGTTGDGTLTGLSIMARMAETGKSLGELAQAMTVLPQVLINVPVSDKSTIVSHPSVVAAIAEAEAELGSTGRVLLRASGTEELFRVMVEAGDKEQARRIAGRLSAVVAEV</sequence>
<feature type="binding site" evidence="9">
    <location>
        <position position="247"/>
    </location>
    <ligand>
        <name>Mg(2+)</name>
        <dbReference type="ChEBI" id="CHEBI:18420"/>
    </ligand>
</feature>
<evidence type="ECO:0000256" key="3">
    <source>
        <dbReference type="ARBA" id="ARBA00022723"/>
    </source>
</evidence>
<keyword evidence="2 9" id="KW-0597">Phosphoprotein</keyword>
<dbReference type="GO" id="GO:0004615">
    <property type="term" value="F:phosphomannomutase activity"/>
    <property type="evidence" value="ECO:0007669"/>
    <property type="project" value="TreeGrafter"/>
</dbReference>
<dbReference type="EC" id="5.4.2.10" evidence="7 9"/>
<dbReference type="SUPFAM" id="SSF53738">
    <property type="entry name" value="Phosphoglucomutase, first 3 domains"/>
    <property type="match status" value="3"/>
</dbReference>
<dbReference type="FunFam" id="3.40.120.10:FF:000002">
    <property type="entry name" value="Phosphoglucosamine mutase"/>
    <property type="match status" value="1"/>
</dbReference>
<dbReference type="PRINTS" id="PR00509">
    <property type="entry name" value="PGMPMM"/>
</dbReference>
<dbReference type="InterPro" id="IPR006352">
    <property type="entry name" value="GlmM_bact"/>
</dbReference>
<feature type="domain" description="Alpha-D-phosphohexomutase C-terminal" evidence="12">
    <location>
        <begin position="376"/>
        <end position="440"/>
    </location>
</feature>
<dbReference type="InterPro" id="IPR016055">
    <property type="entry name" value="A-D-PHexomutase_a/b/a-I/II/III"/>
</dbReference>
<evidence type="ECO:0000259" key="12">
    <source>
        <dbReference type="Pfam" id="PF00408"/>
    </source>
</evidence>
<dbReference type="InterPro" id="IPR050060">
    <property type="entry name" value="Phosphoglucosamine_mutase"/>
</dbReference>
<evidence type="ECO:0000256" key="2">
    <source>
        <dbReference type="ARBA" id="ARBA00022553"/>
    </source>
</evidence>
<evidence type="ECO:0000256" key="8">
    <source>
        <dbReference type="ARBA" id="ARBA00068193"/>
    </source>
</evidence>
<evidence type="ECO:0000256" key="1">
    <source>
        <dbReference type="ARBA" id="ARBA00010231"/>
    </source>
</evidence>
<dbReference type="NCBIfam" id="NF008139">
    <property type="entry name" value="PRK10887.1"/>
    <property type="match status" value="1"/>
</dbReference>
<dbReference type="Pfam" id="PF00408">
    <property type="entry name" value="PGM_PMM_IV"/>
    <property type="match status" value="1"/>
</dbReference>
<keyword evidence="4 9" id="KW-0460">Magnesium</keyword>
<evidence type="ECO:0000313" key="16">
    <source>
        <dbReference type="EMBL" id="AKF26633.1"/>
    </source>
</evidence>
<dbReference type="PROSITE" id="PS00710">
    <property type="entry name" value="PGM_PMM"/>
    <property type="match status" value="1"/>
</dbReference>
<dbReference type="InterPro" id="IPR005844">
    <property type="entry name" value="A-D-PHexomutase_a/b/a-I"/>
</dbReference>
<dbReference type="InterPro" id="IPR005841">
    <property type="entry name" value="Alpha-D-phosphohexomutase_SF"/>
</dbReference>
<keyword evidence="17" id="KW-1185">Reference proteome</keyword>
<comment type="similarity">
    <text evidence="1 9 10">Belongs to the phosphohexose mutase family.</text>
</comment>
<dbReference type="SMR" id="A0A0F6Z4F8"/>
<evidence type="ECO:0000259" key="13">
    <source>
        <dbReference type="Pfam" id="PF02878"/>
    </source>
</evidence>
<dbReference type="RefSeq" id="WP_003854539.1">
    <property type="nucleotide sequence ID" value="NZ_CP011309.1"/>
</dbReference>